<dbReference type="Proteomes" id="UP001159370">
    <property type="component" value="Unassembled WGS sequence"/>
</dbReference>
<organism evidence="2 3">
    <name type="scientific">Umezakia ovalisporum FSS-62</name>
    <dbReference type="NCBI Taxonomy" id="2971776"/>
    <lineage>
        <taxon>Bacteria</taxon>
        <taxon>Bacillati</taxon>
        <taxon>Cyanobacteriota</taxon>
        <taxon>Cyanophyceae</taxon>
        <taxon>Nostocales</taxon>
        <taxon>Nodulariaceae</taxon>
        <taxon>Umezakia</taxon>
    </lineage>
</organism>
<dbReference type="RefSeq" id="WP_280649915.1">
    <property type="nucleotide sequence ID" value="NZ_JANQDL010000018.1"/>
</dbReference>
<dbReference type="InterPro" id="IPR018673">
    <property type="entry name" value="DUF2141"/>
</dbReference>
<evidence type="ECO:0000256" key="1">
    <source>
        <dbReference type="SAM" id="SignalP"/>
    </source>
</evidence>
<dbReference type="EMBL" id="JANQDL010000018">
    <property type="protein sequence ID" value="MDH6062550.1"/>
    <property type="molecule type" value="Genomic_DNA"/>
</dbReference>
<dbReference type="AlphaFoldDB" id="A0AA43KDP2"/>
<gene>
    <name evidence="2" type="ORF">NWP23_01825</name>
</gene>
<feature type="chain" id="PRO_5041323642" evidence="1">
    <location>
        <begin position="21"/>
        <end position="151"/>
    </location>
</feature>
<evidence type="ECO:0000313" key="2">
    <source>
        <dbReference type="EMBL" id="MDH6062550.1"/>
    </source>
</evidence>
<name>A0AA43KDP2_9CYAN</name>
<keyword evidence="1" id="KW-0732">Signal</keyword>
<proteinExistence type="predicted"/>
<sequence length="151" mass="16697">MKFWQKGLLWLVLANMGTCAQVSVAAASFRGRLTVEVDGLRNTQGQVCVSVFSSSQGFPNNRNRVFKRQCKVAEKSLRVIFDNLEAGSYAVAVMHDQNNDESLNRNQFGMPIEGFGFSGNPEVRTSAPKFKDAAFLLAGVNTVIQVRLKHL</sequence>
<accession>A0AA43KDP2</accession>
<dbReference type="GeneID" id="83683664"/>
<dbReference type="Pfam" id="PF09912">
    <property type="entry name" value="DUF2141"/>
    <property type="match status" value="1"/>
</dbReference>
<feature type="signal peptide" evidence="1">
    <location>
        <begin position="1"/>
        <end position="20"/>
    </location>
</feature>
<comment type="caution">
    <text evidence="2">The sequence shown here is derived from an EMBL/GenBank/DDBJ whole genome shotgun (WGS) entry which is preliminary data.</text>
</comment>
<reference evidence="2 3" key="1">
    <citation type="journal article" date="2023" name="J. Phycol.">
        <title>Chrysosporum ovalisporum is synonymous with the true-branching cyanobacterium Umezakia natans (Nostocales/Aphanizomenonaceae).</title>
        <authorList>
            <person name="McGregor G.B."/>
            <person name="Sendall B.C."/>
            <person name="Niiyama Y."/>
            <person name="Tuji A."/>
            <person name="Willis A."/>
        </authorList>
    </citation>
    <scope>NUCLEOTIDE SEQUENCE [LARGE SCALE GENOMIC DNA]</scope>
    <source>
        <strain evidence="2 3">FSS-62</strain>
    </source>
</reference>
<evidence type="ECO:0000313" key="3">
    <source>
        <dbReference type="Proteomes" id="UP001159370"/>
    </source>
</evidence>
<protein>
    <submittedName>
        <fullName evidence="2">DUF2141 domain-containing protein</fullName>
    </submittedName>
</protein>